<keyword evidence="1" id="KW-0472">Membrane</keyword>
<gene>
    <name evidence="3" type="ORF">SAMN04487956_11822</name>
</gene>
<proteinExistence type="predicted"/>
<dbReference type="Pfam" id="PF07885">
    <property type="entry name" value="Ion_trans_2"/>
    <property type="match status" value="1"/>
</dbReference>
<feature type="transmembrane region" description="Helical" evidence="1">
    <location>
        <begin position="12"/>
        <end position="29"/>
    </location>
</feature>
<keyword evidence="1" id="KW-0812">Transmembrane</keyword>
<evidence type="ECO:0000313" key="4">
    <source>
        <dbReference type="Proteomes" id="UP000199594"/>
    </source>
</evidence>
<name>A0A1I7AKA1_9GAMM</name>
<evidence type="ECO:0000256" key="1">
    <source>
        <dbReference type="SAM" id="Phobius"/>
    </source>
</evidence>
<accession>A0A1I7AKA1</accession>
<protein>
    <submittedName>
        <fullName evidence="3">Ion channel</fullName>
    </submittedName>
</protein>
<dbReference type="AlphaFoldDB" id="A0A1I7AKA1"/>
<dbReference type="RefSeq" id="WP_245781517.1">
    <property type="nucleotide sequence ID" value="NZ_FPAQ01000018.1"/>
</dbReference>
<reference evidence="3 4" key="1">
    <citation type="submission" date="2016-10" db="EMBL/GenBank/DDBJ databases">
        <authorList>
            <person name="de Groot N.N."/>
        </authorList>
    </citation>
    <scope>NUCLEOTIDE SEQUENCE [LARGE SCALE GENOMIC DNA]</scope>
    <source>
        <strain evidence="3 4">CGMCC 1.6493</strain>
    </source>
</reference>
<dbReference type="Gene3D" id="1.10.287.70">
    <property type="match status" value="1"/>
</dbReference>
<evidence type="ECO:0000259" key="2">
    <source>
        <dbReference type="Pfam" id="PF07885"/>
    </source>
</evidence>
<feature type="transmembrane region" description="Helical" evidence="1">
    <location>
        <begin position="50"/>
        <end position="77"/>
    </location>
</feature>
<dbReference type="Proteomes" id="UP000199594">
    <property type="component" value="Unassembled WGS sequence"/>
</dbReference>
<organism evidence="3 4">
    <name type="scientific">Halomonas saccharevitans</name>
    <dbReference type="NCBI Taxonomy" id="416872"/>
    <lineage>
        <taxon>Bacteria</taxon>
        <taxon>Pseudomonadati</taxon>
        <taxon>Pseudomonadota</taxon>
        <taxon>Gammaproteobacteria</taxon>
        <taxon>Oceanospirillales</taxon>
        <taxon>Halomonadaceae</taxon>
        <taxon>Halomonas</taxon>
    </lineage>
</organism>
<dbReference type="EMBL" id="FPAQ01000018">
    <property type="protein sequence ID" value="SFT75333.1"/>
    <property type="molecule type" value="Genomic_DNA"/>
</dbReference>
<dbReference type="SUPFAM" id="SSF81324">
    <property type="entry name" value="Voltage-gated potassium channels"/>
    <property type="match status" value="1"/>
</dbReference>
<feature type="transmembrane region" description="Helical" evidence="1">
    <location>
        <begin position="125"/>
        <end position="143"/>
    </location>
</feature>
<feature type="domain" description="Potassium channel" evidence="2">
    <location>
        <begin position="75"/>
        <end position="139"/>
    </location>
</feature>
<sequence>MLAASLYNGHLWAVAITLVTVLICILMHYEVSLRLWQRLERSRHSLRVRFLMLSFVLFGTHVAQIWLFAFALALLGAHPLTGELVGMASLDFFDYVYFSAITYTTLGYGDLVPTGPIRFITGTEALIGLMLITWSASITFLEMQRHWSARRER</sequence>
<evidence type="ECO:0000313" key="3">
    <source>
        <dbReference type="EMBL" id="SFT75333.1"/>
    </source>
</evidence>
<keyword evidence="1" id="KW-1133">Transmembrane helix</keyword>
<dbReference type="InterPro" id="IPR013099">
    <property type="entry name" value="K_chnl_dom"/>
</dbReference>